<gene>
    <name evidence="1" type="ORF">CK203_060832</name>
</gene>
<dbReference type="GO" id="GO:0004252">
    <property type="term" value="F:serine-type endopeptidase activity"/>
    <property type="evidence" value="ECO:0007669"/>
    <property type="project" value="InterPro"/>
</dbReference>
<dbReference type="Proteomes" id="UP000288805">
    <property type="component" value="Unassembled WGS sequence"/>
</dbReference>
<organism evidence="1 2">
    <name type="scientific">Vitis vinifera</name>
    <name type="common">Grape</name>
    <dbReference type="NCBI Taxonomy" id="29760"/>
    <lineage>
        <taxon>Eukaryota</taxon>
        <taxon>Viridiplantae</taxon>
        <taxon>Streptophyta</taxon>
        <taxon>Embryophyta</taxon>
        <taxon>Tracheophyta</taxon>
        <taxon>Spermatophyta</taxon>
        <taxon>Magnoliopsida</taxon>
        <taxon>eudicotyledons</taxon>
        <taxon>Gunneridae</taxon>
        <taxon>Pentapetalae</taxon>
        <taxon>rosids</taxon>
        <taxon>Vitales</taxon>
        <taxon>Vitaceae</taxon>
        <taxon>Viteae</taxon>
        <taxon>Vitis</taxon>
    </lineage>
</organism>
<protein>
    <submittedName>
        <fullName evidence="1">Uncharacterized protein</fullName>
    </submittedName>
</protein>
<dbReference type="InterPro" id="IPR036852">
    <property type="entry name" value="Peptidase_S8/S53_dom_sf"/>
</dbReference>
<dbReference type="AlphaFoldDB" id="A0A438GAJ0"/>
<comment type="caution">
    <text evidence="1">The sequence shown here is derived from an EMBL/GenBank/DDBJ whole genome shotgun (WGS) entry which is preliminary data.</text>
</comment>
<dbReference type="EMBL" id="QGNW01000504">
    <property type="protein sequence ID" value="RVW69210.1"/>
    <property type="molecule type" value="Genomic_DNA"/>
</dbReference>
<name>A0A438GAJ0_VITVI</name>
<dbReference type="Gene3D" id="3.40.50.200">
    <property type="entry name" value="Peptidase S8/S53 domain"/>
    <property type="match status" value="1"/>
</dbReference>
<reference evidence="1 2" key="1">
    <citation type="journal article" date="2018" name="PLoS Genet.">
        <title>Population sequencing reveals clonal diversity and ancestral inbreeding in the grapevine cultivar Chardonnay.</title>
        <authorList>
            <person name="Roach M.J."/>
            <person name="Johnson D.L."/>
            <person name="Bohlmann J."/>
            <person name="van Vuuren H.J."/>
            <person name="Jones S.J."/>
            <person name="Pretorius I.S."/>
            <person name="Schmidt S.A."/>
            <person name="Borneman A.R."/>
        </authorList>
    </citation>
    <scope>NUCLEOTIDE SEQUENCE [LARGE SCALE GENOMIC DNA]</scope>
    <source>
        <strain evidence="2">cv. Chardonnay</strain>
        <tissue evidence="1">Leaf</tissue>
    </source>
</reference>
<evidence type="ECO:0000313" key="1">
    <source>
        <dbReference type="EMBL" id="RVW69210.1"/>
    </source>
</evidence>
<proteinExistence type="predicted"/>
<accession>A0A438GAJ0</accession>
<dbReference type="GO" id="GO:0006508">
    <property type="term" value="P:proteolysis"/>
    <property type="evidence" value="ECO:0007669"/>
    <property type="project" value="InterPro"/>
</dbReference>
<evidence type="ECO:0000313" key="2">
    <source>
        <dbReference type="Proteomes" id="UP000288805"/>
    </source>
</evidence>
<sequence>MLDTSTRGWHPVRRVLVSCSAGNSGPDLLTVVSVAPWILTDGVPTIDKKFSGGCGSWRRENLRFRFIGKPNPSQVLGKAVICDRNFTSAPKVAAFSNWFRHRRETS</sequence>